<proteinExistence type="predicted"/>
<dbReference type="EMBL" id="JBJUIK010000013">
    <property type="protein sequence ID" value="KAL3505687.1"/>
    <property type="molecule type" value="Genomic_DNA"/>
</dbReference>
<protein>
    <submittedName>
        <fullName evidence="1">Uncharacterized protein</fullName>
    </submittedName>
</protein>
<reference evidence="1 2" key="1">
    <citation type="submission" date="2024-11" db="EMBL/GenBank/DDBJ databases">
        <title>A near-complete genome assembly of Cinchona calisaya.</title>
        <authorList>
            <person name="Lian D.C."/>
            <person name="Zhao X.W."/>
            <person name="Wei L."/>
        </authorList>
    </citation>
    <scope>NUCLEOTIDE SEQUENCE [LARGE SCALE GENOMIC DNA]</scope>
    <source>
        <tissue evidence="1">Nenye</tissue>
    </source>
</reference>
<accession>A0ABD2YH53</accession>
<organism evidence="1 2">
    <name type="scientific">Cinchona calisaya</name>
    <dbReference type="NCBI Taxonomy" id="153742"/>
    <lineage>
        <taxon>Eukaryota</taxon>
        <taxon>Viridiplantae</taxon>
        <taxon>Streptophyta</taxon>
        <taxon>Embryophyta</taxon>
        <taxon>Tracheophyta</taxon>
        <taxon>Spermatophyta</taxon>
        <taxon>Magnoliopsida</taxon>
        <taxon>eudicotyledons</taxon>
        <taxon>Gunneridae</taxon>
        <taxon>Pentapetalae</taxon>
        <taxon>asterids</taxon>
        <taxon>lamiids</taxon>
        <taxon>Gentianales</taxon>
        <taxon>Rubiaceae</taxon>
        <taxon>Cinchonoideae</taxon>
        <taxon>Cinchoneae</taxon>
        <taxon>Cinchona</taxon>
    </lineage>
</organism>
<dbReference type="Proteomes" id="UP001630127">
    <property type="component" value="Unassembled WGS sequence"/>
</dbReference>
<gene>
    <name evidence="1" type="ORF">ACH5RR_031069</name>
</gene>
<comment type="caution">
    <text evidence="1">The sequence shown here is derived from an EMBL/GenBank/DDBJ whole genome shotgun (WGS) entry which is preliminary data.</text>
</comment>
<evidence type="ECO:0000313" key="1">
    <source>
        <dbReference type="EMBL" id="KAL3505687.1"/>
    </source>
</evidence>
<name>A0ABD2YH53_9GENT</name>
<sequence>MQFVTAPTKENGAMNCNLAARKFCGVLFKDAGADANISLYNWRMDDGATPSEQVFTGLVEIGWDAFATLEQYDQERRQPQLNRRANITPPTKGNGVIDCYEAARYYGGVLIKDAGKNGAGLARIGMEAFLKLEHYDQEHQQPQPKRRANRQFVRITTDNTTAAPTRKLAGNYEGGLIKDADKTKPLLNLRRG</sequence>
<dbReference type="AlphaFoldDB" id="A0ABD2YH53"/>
<keyword evidence="2" id="KW-1185">Reference proteome</keyword>
<evidence type="ECO:0000313" key="2">
    <source>
        <dbReference type="Proteomes" id="UP001630127"/>
    </source>
</evidence>